<accession>A0ABV7XP65</accession>
<keyword evidence="3" id="KW-1185">Reference proteome</keyword>
<dbReference type="Proteomes" id="UP001595705">
    <property type="component" value="Unassembled WGS sequence"/>
</dbReference>
<evidence type="ECO:0000313" key="3">
    <source>
        <dbReference type="Proteomes" id="UP001595705"/>
    </source>
</evidence>
<gene>
    <name evidence="2" type="ORF">ACFONC_11690</name>
</gene>
<dbReference type="Pfam" id="PF04233">
    <property type="entry name" value="Phage_Mu_F"/>
    <property type="match status" value="1"/>
</dbReference>
<dbReference type="NCBIfam" id="TIGR01641">
    <property type="entry name" value="phageSPP1_gp7"/>
    <property type="match status" value="1"/>
</dbReference>
<reference evidence="3" key="1">
    <citation type="journal article" date="2019" name="Int. J. Syst. Evol. Microbiol.">
        <title>The Global Catalogue of Microorganisms (GCM) 10K type strain sequencing project: providing services to taxonomists for standard genome sequencing and annotation.</title>
        <authorList>
            <consortium name="The Broad Institute Genomics Platform"/>
            <consortium name="The Broad Institute Genome Sequencing Center for Infectious Disease"/>
            <person name="Wu L."/>
            <person name="Ma J."/>
        </authorList>
    </citation>
    <scope>NUCLEOTIDE SEQUENCE [LARGE SCALE GENOMIC DNA]</scope>
    <source>
        <strain evidence="3">KCTC 42441</strain>
    </source>
</reference>
<protein>
    <submittedName>
        <fullName evidence="2">Phage minor head protein</fullName>
    </submittedName>
</protein>
<name>A0ABV7XP65_9GAMM</name>
<proteinExistence type="predicted"/>
<evidence type="ECO:0000313" key="2">
    <source>
        <dbReference type="EMBL" id="MFC3716813.1"/>
    </source>
</evidence>
<feature type="domain" description="Phage head morphogenesis" evidence="1">
    <location>
        <begin position="54"/>
        <end position="185"/>
    </location>
</feature>
<dbReference type="InterPro" id="IPR006528">
    <property type="entry name" value="Phage_head_morphogenesis_dom"/>
</dbReference>
<evidence type="ECO:0000259" key="1">
    <source>
        <dbReference type="Pfam" id="PF04233"/>
    </source>
</evidence>
<dbReference type="EMBL" id="JBHRYA010000007">
    <property type="protein sequence ID" value="MFC3716813.1"/>
    <property type="molecule type" value="Genomic_DNA"/>
</dbReference>
<sequence>MPVQAAFDLAPEEAVAFFRDKGLLASFAWQDVWQQEHEIAFTVAKMVDLDLLSDVRDAVDQAMAEGLTLQQFKAQITPRLVSAGWWGVREQADPETGAKQLVQLGSPRRLETIFRTNMMTAYAAGEWQQIQDAAEDAPYLMYDAVDDNRTREQHRAWDGTVLRWDDPWWQTHRPPNGWNCRCSVIQLGEDELALAGKSAPDTAPPVKTREWTNRRTGEVMQVPLGIDPGFAYNPGQDRQAQLRALAADKRAAFDQGTR</sequence>
<organism evidence="2 3">
    <name type="scientific">Luteimonas soli</name>
    <dbReference type="NCBI Taxonomy" id="1648966"/>
    <lineage>
        <taxon>Bacteria</taxon>
        <taxon>Pseudomonadati</taxon>
        <taxon>Pseudomonadota</taxon>
        <taxon>Gammaproteobacteria</taxon>
        <taxon>Lysobacterales</taxon>
        <taxon>Lysobacteraceae</taxon>
        <taxon>Luteimonas</taxon>
    </lineage>
</organism>
<dbReference type="RefSeq" id="WP_386744238.1">
    <property type="nucleotide sequence ID" value="NZ_JBHRYA010000007.1"/>
</dbReference>
<comment type="caution">
    <text evidence="2">The sequence shown here is derived from an EMBL/GenBank/DDBJ whole genome shotgun (WGS) entry which is preliminary data.</text>
</comment>